<sequence length="139" mass="15673">MLTAINMSTQAIKELDAISFITKLPDYEVYFFELTTQKAHFKYENILDCSIVYKTNGTLMLNMSNEFSESSMELTVDGNVEVKTLTPCKIKFIHKAECTLAHRAQRNALDTFITDVTDMFVILGVAIHQKTIAEANGHS</sequence>
<proteinExistence type="predicted"/>
<protein>
    <submittedName>
        <fullName evidence="1">Uncharacterized protein</fullName>
    </submittedName>
</protein>
<dbReference type="Proteomes" id="UP000241426">
    <property type="component" value="Unassembled WGS sequence"/>
</dbReference>
<accession>A0A2T3KKY6</accession>
<name>A0A2T3KKY6_9GAMM</name>
<dbReference type="RefSeq" id="WP_107288937.1">
    <property type="nucleotide sequence ID" value="NZ_PYNF01000003.1"/>
</dbReference>
<evidence type="ECO:0000313" key="1">
    <source>
        <dbReference type="EMBL" id="PSV00307.1"/>
    </source>
</evidence>
<dbReference type="EMBL" id="PYNF01000003">
    <property type="protein sequence ID" value="PSV00307.1"/>
    <property type="molecule type" value="Genomic_DNA"/>
</dbReference>
<comment type="caution">
    <text evidence="1">The sequence shown here is derived from an EMBL/GenBank/DDBJ whole genome shotgun (WGS) entry which is preliminary data.</text>
</comment>
<reference evidence="1 2" key="1">
    <citation type="submission" date="2018-01" db="EMBL/GenBank/DDBJ databases">
        <title>Whole genome sequencing of Histamine producing bacteria.</title>
        <authorList>
            <person name="Butler K."/>
        </authorList>
    </citation>
    <scope>NUCLEOTIDE SEQUENCE [LARGE SCALE GENOMIC DNA]</scope>
    <source>
        <strain evidence="1 2">FS-7.2</strain>
    </source>
</reference>
<evidence type="ECO:0000313" key="2">
    <source>
        <dbReference type="Proteomes" id="UP000241426"/>
    </source>
</evidence>
<dbReference type="AlphaFoldDB" id="A0A2T3KKY6"/>
<organism evidence="1 2">
    <name type="scientific">Photobacterium kishitanii</name>
    <dbReference type="NCBI Taxonomy" id="318456"/>
    <lineage>
        <taxon>Bacteria</taxon>
        <taxon>Pseudomonadati</taxon>
        <taxon>Pseudomonadota</taxon>
        <taxon>Gammaproteobacteria</taxon>
        <taxon>Vibrionales</taxon>
        <taxon>Vibrionaceae</taxon>
        <taxon>Photobacterium</taxon>
    </lineage>
</organism>
<gene>
    <name evidence="1" type="ORF">C9J27_04065</name>
</gene>